<proteinExistence type="predicted"/>
<name>A0A8S5RJD4_9VIRU</name>
<dbReference type="EMBL" id="BK059109">
    <property type="protein sequence ID" value="DAE31504.1"/>
    <property type="molecule type" value="Genomic_DNA"/>
</dbReference>
<sequence length="34" mass="4090">MIHSSYTILYTIHRILVDHMQSTMISTRRTTIRL</sequence>
<organism evidence="1">
    <name type="scientific">virus sp. ctBM815</name>
    <dbReference type="NCBI Taxonomy" id="2825806"/>
    <lineage>
        <taxon>Viruses</taxon>
    </lineage>
</organism>
<accession>A0A8S5RJD4</accession>
<evidence type="ECO:0000313" key="1">
    <source>
        <dbReference type="EMBL" id="DAE31504.1"/>
    </source>
</evidence>
<reference evidence="1" key="1">
    <citation type="journal article" date="2021" name="Proc. Natl. Acad. Sci. U.S.A.">
        <title>A Catalog of Tens of Thousands of Viruses from Human Metagenomes Reveals Hidden Associations with Chronic Diseases.</title>
        <authorList>
            <person name="Tisza M.J."/>
            <person name="Buck C.B."/>
        </authorList>
    </citation>
    <scope>NUCLEOTIDE SEQUENCE</scope>
    <source>
        <strain evidence="1">CtBM815</strain>
    </source>
</reference>
<protein>
    <submittedName>
        <fullName evidence="1">Uncharacterized protein</fullName>
    </submittedName>
</protein>